<dbReference type="Proteomes" id="UP000317998">
    <property type="component" value="Unassembled WGS sequence"/>
</dbReference>
<evidence type="ECO:0000313" key="9">
    <source>
        <dbReference type="EMBL" id="TQL46531.1"/>
    </source>
</evidence>
<comment type="similarity">
    <text evidence="2">Belongs to the peptidase S54 family.</text>
</comment>
<dbReference type="Pfam" id="PF01694">
    <property type="entry name" value="Rhomboid"/>
    <property type="match status" value="1"/>
</dbReference>
<evidence type="ECO:0000256" key="6">
    <source>
        <dbReference type="ARBA" id="ARBA00023136"/>
    </source>
</evidence>
<evidence type="ECO:0000256" key="5">
    <source>
        <dbReference type="ARBA" id="ARBA00022989"/>
    </source>
</evidence>
<gene>
    <name evidence="9" type="ORF">FB562_2053</name>
</gene>
<comment type="subcellular location">
    <subcellularLocation>
        <location evidence="1">Membrane</location>
        <topology evidence="1">Multi-pass membrane protein</topology>
    </subcellularLocation>
</comment>
<keyword evidence="3 7" id="KW-0812">Transmembrane</keyword>
<dbReference type="InterPro" id="IPR050925">
    <property type="entry name" value="Rhomboid_protease_S54"/>
</dbReference>
<dbReference type="OrthoDB" id="9807874at2"/>
<dbReference type="GO" id="GO:0006508">
    <property type="term" value="P:proteolysis"/>
    <property type="evidence" value="ECO:0007669"/>
    <property type="project" value="UniProtKB-KW"/>
</dbReference>
<dbReference type="GO" id="GO:0004252">
    <property type="term" value="F:serine-type endopeptidase activity"/>
    <property type="evidence" value="ECO:0007669"/>
    <property type="project" value="InterPro"/>
</dbReference>
<evidence type="ECO:0000256" key="4">
    <source>
        <dbReference type="ARBA" id="ARBA00022801"/>
    </source>
</evidence>
<evidence type="ECO:0000259" key="8">
    <source>
        <dbReference type="Pfam" id="PF01694"/>
    </source>
</evidence>
<dbReference type="GO" id="GO:0016020">
    <property type="term" value="C:membrane"/>
    <property type="evidence" value="ECO:0007669"/>
    <property type="project" value="UniProtKB-SubCell"/>
</dbReference>
<evidence type="ECO:0000256" key="1">
    <source>
        <dbReference type="ARBA" id="ARBA00004141"/>
    </source>
</evidence>
<dbReference type="AlphaFoldDB" id="A0A542YEP0"/>
<feature type="transmembrane region" description="Helical" evidence="7">
    <location>
        <begin position="86"/>
        <end position="119"/>
    </location>
</feature>
<accession>A0A542YEP0</accession>
<dbReference type="PANTHER" id="PTHR43731:SF14">
    <property type="entry name" value="PRESENILIN-ASSOCIATED RHOMBOID-LIKE PROTEIN, MITOCHONDRIAL"/>
    <property type="match status" value="1"/>
</dbReference>
<evidence type="ECO:0000256" key="2">
    <source>
        <dbReference type="ARBA" id="ARBA00009045"/>
    </source>
</evidence>
<keyword evidence="5 7" id="KW-1133">Transmembrane helix</keyword>
<evidence type="ECO:0000256" key="7">
    <source>
        <dbReference type="SAM" id="Phobius"/>
    </source>
</evidence>
<feature type="transmembrane region" description="Helical" evidence="7">
    <location>
        <begin position="139"/>
        <end position="155"/>
    </location>
</feature>
<reference evidence="9 10" key="1">
    <citation type="submission" date="2019-06" db="EMBL/GenBank/DDBJ databases">
        <title>Sequencing the genomes of 1000 actinobacteria strains.</title>
        <authorList>
            <person name="Klenk H.-P."/>
        </authorList>
    </citation>
    <scope>NUCLEOTIDE SEQUENCE [LARGE SCALE GENOMIC DNA]</scope>
    <source>
        <strain evidence="9 10">DSM 26477</strain>
    </source>
</reference>
<sequence>MSGASSSPDSAGDSDTSGNFCYRHPDRQSFILCQRCGRTICPECQTQAPVGVHCPECVREARQSAPRTKPAVVTAINRARRGDGPIATYSIIGVTVAIWLLQMVTSGTGAVTGALLYWAPYTEIQPWRMITTMFVHSEQSFLHILFNMYSLWIFGRILEHMIGRGRFLALYFLSGIGGSIAVLLLAPATPVIGASGAIFGLLGAFFVIQRGLGGNSIQLVVVIGINLVIGFVVPGIAWQAHIGGLIVGALVAFIFMRTRRRDQRSKQLWMLGAVLAGLVVLTVVGVLLLHSSFA</sequence>
<feature type="transmembrane region" description="Helical" evidence="7">
    <location>
        <begin position="238"/>
        <end position="256"/>
    </location>
</feature>
<feature type="transmembrane region" description="Helical" evidence="7">
    <location>
        <begin position="167"/>
        <end position="185"/>
    </location>
</feature>
<evidence type="ECO:0000256" key="3">
    <source>
        <dbReference type="ARBA" id="ARBA00022692"/>
    </source>
</evidence>
<dbReference type="RefSeq" id="WP_141881192.1">
    <property type="nucleotide sequence ID" value="NZ_VFOM01000002.1"/>
</dbReference>
<dbReference type="PANTHER" id="PTHR43731">
    <property type="entry name" value="RHOMBOID PROTEASE"/>
    <property type="match status" value="1"/>
</dbReference>
<dbReference type="Gene3D" id="1.20.1540.10">
    <property type="entry name" value="Rhomboid-like"/>
    <property type="match status" value="1"/>
</dbReference>
<organism evidence="9 10">
    <name type="scientific">Homoserinimonas aerilata</name>
    <dbReference type="NCBI Taxonomy" id="1162970"/>
    <lineage>
        <taxon>Bacteria</taxon>
        <taxon>Bacillati</taxon>
        <taxon>Actinomycetota</taxon>
        <taxon>Actinomycetes</taxon>
        <taxon>Micrococcales</taxon>
        <taxon>Microbacteriaceae</taxon>
        <taxon>Homoserinimonas</taxon>
    </lineage>
</organism>
<proteinExistence type="inferred from homology"/>
<name>A0A542YEP0_9MICO</name>
<dbReference type="InterPro" id="IPR022764">
    <property type="entry name" value="Peptidase_S54_rhomboid_dom"/>
</dbReference>
<dbReference type="SUPFAM" id="SSF144091">
    <property type="entry name" value="Rhomboid-like"/>
    <property type="match status" value="1"/>
</dbReference>
<keyword evidence="4" id="KW-0378">Hydrolase</keyword>
<feature type="transmembrane region" description="Helical" evidence="7">
    <location>
        <begin position="215"/>
        <end position="232"/>
    </location>
</feature>
<evidence type="ECO:0000313" key="10">
    <source>
        <dbReference type="Proteomes" id="UP000317998"/>
    </source>
</evidence>
<feature type="transmembrane region" description="Helical" evidence="7">
    <location>
        <begin position="191"/>
        <end position="208"/>
    </location>
</feature>
<comment type="caution">
    <text evidence="9">The sequence shown here is derived from an EMBL/GenBank/DDBJ whole genome shotgun (WGS) entry which is preliminary data.</text>
</comment>
<dbReference type="InterPro" id="IPR035952">
    <property type="entry name" value="Rhomboid-like_sf"/>
</dbReference>
<dbReference type="EMBL" id="VFOM01000002">
    <property type="protein sequence ID" value="TQL46531.1"/>
    <property type="molecule type" value="Genomic_DNA"/>
</dbReference>
<feature type="transmembrane region" description="Helical" evidence="7">
    <location>
        <begin position="268"/>
        <end position="289"/>
    </location>
</feature>
<keyword evidence="6 7" id="KW-0472">Membrane</keyword>
<dbReference type="SUPFAM" id="SSF57845">
    <property type="entry name" value="B-box zinc-binding domain"/>
    <property type="match status" value="1"/>
</dbReference>
<feature type="domain" description="Peptidase S54 rhomboid" evidence="8">
    <location>
        <begin position="125"/>
        <end position="257"/>
    </location>
</feature>
<keyword evidence="10" id="KW-1185">Reference proteome</keyword>
<protein>
    <submittedName>
        <fullName evidence="9">Membrane associated rhomboid family serine protease</fullName>
    </submittedName>
</protein>
<keyword evidence="9" id="KW-0645">Protease</keyword>